<comment type="caution">
    <text evidence="6">The sequence shown here is derived from an EMBL/GenBank/DDBJ whole genome shotgun (WGS) entry which is preliminary data.</text>
</comment>
<keyword evidence="3" id="KW-0963">Cytoplasm</keyword>
<evidence type="ECO:0000256" key="1">
    <source>
        <dbReference type="ARBA" id="ARBA00004514"/>
    </source>
</evidence>
<dbReference type="NCBIfam" id="TIGR00208">
    <property type="entry name" value="fliS"/>
    <property type="match status" value="1"/>
</dbReference>
<dbReference type="AlphaFoldDB" id="X1GP82"/>
<dbReference type="Gene3D" id="1.20.120.340">
    <property type="entry name" value="Flagellar protein FliS"/>
    <property type="match status" value="1"/>
</dbReference>
<proteinExistence type="inferred from homology"/>
<sequence>LIILLYEGAIKFMRLAVRELEKGNYEAKGLYINKAQDVINELNAVLDTDAGGEIATNLRKLYSFMCNRLSQANIKRDPQIIREVITLMEELNQGWKAITG</sequence>
<evidence type="ECO:0000256" key="5">
    <source>
        <dbReference type="ARBA" id="ARBA00023186"/>
    </source>
</evidence>
<dbReference type="SUPFAM" id="SSF101116">
    <property type="entry name" value="Flagellar export chaperone FliS"/>
    <property type="match status" value="1"/>
</dbReference>
<dbReference type="InterPro" id="IPR003713">
    <property type="entry name" value="FliS"/>
</dbReference>
<dbReference type="CDD" id="cd16098">
    <property type="entry name" value="FliS"/>
    <property type="match status" value="1"/>
</dbReference>
<dbReference type="EMBL" id="BARU01006642">
    <property type="protein sequence ID" value="GAH34823.1"/>
    <property type="molecule type" value="Genomic_DNA"/>
</dbReference>
<organism evidence="6">
    <name type="scientific">marine sediment metagenome</name>
    <dbReference type="NCBI Taxonomy" id="412755"/>
    <lineage>
        <taxon>unclassified sequences</taxon>
        <taxon>metagenomes</taxon>
        <taxon>ecological metagenomes</taxon>
    </lineage>
</organism>
<dbReference type="PANTHER" id="PTHR34773:SF1">
    <property type="entry name" value="FLAGELLAR SECRETION CHAPERONE FLIS"/>
    <property type="match status" value="1"/>
</dbReference>
<dbReference type="InterPro" id="IPR036584">
    <property type="entry name" value="FliS_sf"/>
</dbReference>
<evidence type="ECO:0000256" key="3">
    <source>
        <dbReference type="ARBA" id="ARBA00022490"/>
    </source>
</evidence>
<comment type="subcellular location">
    <subcellularLocation>
        <location evidence="1">Cytoplasm</location>
        <location evidence="1">Cytosol</location>
    </subcellularLocation>
</comment>
<evidence type="ECO:0000256" key="2">
    <source>
        <dbReference type="ARBA" id="ARBA00008787"/>
    </source>
</evidence>
<name>X1GP82_9ZZZZ</name>
<reference evidence="6" key="1">
    <citation type="journal article" date="2014" name="Front. Microbiol.">
        <title>High frequency of phylogenetically diverse reductive dehalogenase-homologous genes in deep subseafloor sedimentary metagenomes.</title>
        <authorList>
            <person name="Kawai M."/>
            <person name="Futagami T."/>
            <person name="Toyoda A."/>
            <person name="Takaki Y."/>
            <person name="Nishi S."/>
            <person name="Hori S."/>
            <person name="Arai W."/>
            <person name="Tsubouchi T."/>
            <person name="Morono Y."/>
            <person name="Uchiyama I."/>
            <person name="Ito T."/>
            <person name="Fujiyama A."/>
            <person name="Inagaki F."/>
            <person name="Takami H."/>
        </authorList>
    </citation>
    <scope>NUCLEOTIDE SEQUENCE</scope>
    <source>
        <strain evidence="6">Expedition CK06-06</strain>
    </source>
</reference>
<dbReference type="PANTHER" id="PTHR34773">
    <property type="entry name" value="FLAGELLAR SECRETION CHAPERONE FLIS"/>
    <property type="match status" value="1"/>
</dbReference>
<feature type="non-terminal residue" evidence="6">
    <location>
        <position position="1"/>
    </location>
</feature>
<dbReference type="GO" id="GO:0071973">
    <property type="term" value="P:bacterial-type flagellum-dependent cell motility"/>
    <property type="evidence" value="ECO:0007669"/>
    <property type="project" value="TreeGrafter"/>
</dbReference>
<comment type="similarity">
    <text evidence="2">Belongs to the FliS family.</text>
</comment>
<protein>
    <recommendedName>
        <fullName evidence="7">Flagellar export chaperone FliS</fullName>
    </recommendedName>
</protein>
<keyword evidence="4" id="KW-1005">Bacterial flagellum biogenesis</keyword>
<dbReference type="GO" id="GO:0005829">
    <property type="term" value="C:cytosol"/>
    <property type="evidence" value="ECO:0007669"/>
    <property type="project" value="UniProtKB-SubCell"/>
</dbReference>
<evidence type="ECO:0000313" key="6">
    <source>
        <dbReference type="EMBL" id="GAH34823.1"/>
    </source>
</evidence>
<gene>
    <name evidence="6" type="ORF">S03H2_13075</name>
</gene>
<dbReference type="PIRSF" id="PIRSF039090">
    <property type="entry name" value="Flis"/>
    <property type="match status" value="1"/>
</dbReference>
<dbReference type="Pfam" id="PF02561">
    <property type="entry name" value="FliS"/>
    <property type="match status" value="1"/>
</dbReference>
<evidence type="ECO:0008006" key="7">
    <source>
        <dbReference type="Google" id="ProtNLM"/>
    </source>
</evidence>
<accession>X1GP82</accession>
<dbReference type="GO" id="GO:0044780">
    <property type="term" value="P:bacterial-type flagellum assembly"/>
    <property type="evidence" value="ECO:0007669"/>
    <property type="project" value="InterPro"/>
</dbReference>
<keyword evidence="5" id="KW-0143">Chaperone</keyword>
<evidence type="ECO:0000256" key="4">
    <source>
        <dbReference type="ARBA" id="ARBA00022795"/>
    </source>
</evidence>